<keyword evidence="3" id="KW-1185">Reference proteome</keyword>
<evidence type="ECO:0000313" key="2">
    <source>
        <dbReference type="EMBL" id="MBB5150465.1"/>
    </source>
</evidence>
<proteinExistence type="predicted"/>
<gene>
    <name evidence="2" type="ORF">HNR36_002891</name>
</gene>
<dbReference type="EMBL" id="JACHGZ010000056">
    <property type="protein sequence ID" value="MBB5150465.1"/>
    <property type="molecule type" value="Genomic_DNA"/>
</dbReference>
<evidence type="ECO:0000256" key="1">
    <source>
        <dbReference type="SAM" id="Phobius"/>
    </source>
</evidence>
<name>A0A840PPY1_URETH</name>
<protein>
    <submittedName>
        <fullName evidence="2">Large-conductance mechanosensitive channel</fullName>
    </submittedName>
</protein>
<keyword evidence="1" id="KW-1133">Transmembrane helix</keyword>
<dbReference type="Proteomes" id="UP000557217">
    <property type="component" value="Unassembled WGS sequence"/>
</dbReference>
<comment type="caution">
    <text evidence="2">The sequence shown here is derived from an EMBL/GenBank/DDBJ whole genome shotgun (WGS) entry which is preliminary data.</text>
</comment>
<reference evidence="2 3" key="1">
    <citation type="submission" date="2020-08" db="EMBL/GenBank/DDBJ databases">
        <title>Genomic Encyclopedia of Type Strains, Phase IV (KMG-IV): sequencing the most valuable type-strain genomes for metagenomic binning, comparative biology and taxonomic classification.</title>
        <authorList>
            <person name="Goeker M."/>
        </authorList>
    </citation>
    <scope>NUCLEOTIDE SEQUENCE [LARGE SCALE GENOMIC DNA]</scope>
    <source>
        <strain evidence="2 3">DSM 10633</strain>
    </source>
</reference>
<sequence>MHLLLLYGDFLYFPEDKKAYIPAAVELILLFVLCFAVFFLVKKISKIQEMKTKELEKRMLRERKQNKDTIIKE</sequence>
<keyword evidence="1" id="KW-0812">Transmembrane</keyword>
<evidence type="ECO:0000313" key="3">
    <source>
        <dbReference type="Proteomes" id="UP000557217"/>
    </source>
</evidence>
<dbReference type="AlphaFoldDB" id="A0A840PPY1"/>
<organism evidence="2 3">
    <name type="scientific">Ureibacillus thermosphaericus</name>
    <dbReference type="NCBI Taxonomy" id="51173"/>
    <lineage>
        <taxon>Bacteria</taxon>
        <taxon>Bacillati</taxon>
        <taxon>Bacillota</taxon>
        <taxon>Bacilli</taxon>
        <taxon>Bacillales</taxon>
        <taxon>Caryophanaceae</taxon>
        <taxon>Ureibacillus</taxon>
    </lineage>
</organism>
<feature type="transmembrane region" description="Helical" evidence="1">
    <location>
        <begin position="20"/>
        <end position="41"/>
    </location>
</feature>
<keyword evidence="1" id="KW-0472">Membrane</keyword>
<accession>A0A840PPY1</accession>